<dbReference type="InterPro" id="IPR000642">
    <property type="entry name" value="Peptidase_M41"/>
</dbReference>
<proteinExistence type="inferred from homology"/>
<dbReference type="PROSITE" id="PS00674">
    <property type="entry name" value="AAA"/>
    <property type="match status" value="1"/>
</dbReference>
<dbReference type="Gene3D" id="1.10.8.60">
    <property type="match status" value="1"/>
</dbReference>
<dbReference type="Pfam" id="PF06480">
    <property type="entry name" value="FtsH_ext"/>
    <property type="match status" value="1"/>
</dbReference>
<dbReference type="GO" id="GO:0016887">
    <property type="term" value="F:ATP hydrolysis activity"/>
    <property type="evidence" value="ECO:0007669"/>
    <property type="project" value="UniProtKB-UniRule"/>
</dbReference>
<organism evidence="19 20">
    <name type="scientific">Modicisalibacter xianhensis</name>
    <dbReference type="NCBI Taxonomy" id="442341"/>
    <lineage>
        <taxon>Bacteria</taxon>
        <taxon>Pseudomonadati</taxon>
        <taxon>Pseudomonadota</taxon>
        <taxon>Gammaproteobacteria</taxon>
        <taxon>Oceanospirillales</taxon>
        <taxon>Halomonadaceae</taxon>
        <taxon>Modicisalibacter</taxon>
    </lineage>
</organism>
<evidence type="ECO:0000256" key="13">
    <source>
        <dbReference type="ARBA" id="ARBA00023136"/>
    </source>
</evidence>
<dbReference type="GO" id="GO:0004176">
    <property type="term" value="F:ATP-dependent peptidase activity"/>
    <property type="evidence" value="ECO:0007669"/>
    <property type="project" value="InterPro"/>
</dbReference>
<dbReference type="InterPro" id="IPR041569">
    <property type="entry name" value="AAA_lid_3"/>
</dbReference>
<evidence type="ECO:0000256" key="3">
    <source>
        <dbReference type="ARBA" id="ARBA00022475"/>
    </source>
</evidence>
<comment type="similarity">
    <text evidence="14 15">In the central section; belongs to the AAA ATPase family.</text>
</comment>
<dbReference type="PANTHER" id="PTHR23076">
    <property type="entry name" value="METALLOPROTEASE M41 FTSH"/>
    <property type="match status" value="1"/>
</dbReference>
<evidence type="ECO:0000256" key="11">
    <source>
        <dbReference type="ARBA" id="ARBA00022989"/>
    </source>
</evidence>
<comment type="similarity">
    <text evidence="16">Belongs to the AAA ATPase family.</text>
</comment>
<keyword evidence="8 15" id="KW-0378">Hydrolase</keyword>
<evidence type="ECO:0000313" key="19">
    <source>
        <dbReference type="EMBL" id="SFH43047.1"/>
    </source>
</evidence>
<keyword evidence="10 15" id="KW-0067">ATP-binding</keyword>
<evidence type="ECO:0000259" key="18">
    <source>
        <dbReference type="SMART" id="SM00382"/>
    </source>
</evidence>
<evidence type="ECO:0000256" key="1">
    <source>
        <dbReference type="ARBA" id="ARBA00004370"/>
    </source>
</evidence>
<feature type="active site" evidence="15">
    <location>
        <position position="423"/>
    </location>
</feature>
<dbReference type="GO" id="GO:0006508">
    <property type="term" value="P:proteolysis"/>
    <property type="evidence" value="ECO:0007669"/>
    <property type="project" value="UniProtKB-KW"/>
</dbReference>
<dbReference type="Proteomes" id="UP000199040">
    <property type="component" value="Unassembled WGS sequence"/>
</dbReference>
<dbReference type="SUPFAM" id="SSF52540">
    <property type="entry name" value="P-loop containing nucleoside triphosphate hydrolases"/>
    <property type="match status" value="1"/>
</dbReference>
<keyword evidence="3 15" id="KW-1003">Cell membrane</keyword>
<evidence type="ECO:0000256" key="8">
    <source>
        <dbReference type="ARBA" id="ARBA00022801"/>
    </source>
</evidence>
<keyword evidence="9 15" id="KW-0862">Zinc</keyword>
<dbReference type="Pfam" id="PF17862">
    <property type="entry name" value="AAA_lid_3"/>
    <property type="match status" value="1"/>
</dbReference>
<dbReference type="Pfam" id="PF00004">
    <property type="entry name" value="AAA"/>
    <property type="match status" value="1"/>
</dbReference>
<comment type="subcellular location">
    <subcellularLocation>
        <location evidence="15">Cell membrane</location>
        <topology evidence="15">Multi-pass membrane protein</topology>
        <orientation evidence="15">Cytoplasmic side</orientation>
    </subcellularLocation>
    <subcellularLocation>
        <location evidence="1">Membrane</location>
    </subcellularLocation>
</comment>
<dbReference type="GO" id="GO:0005524">
    <property type="term" value="F:ATP binding"/>
    <property type="evidence" value="ECO:0007669"/>
    <property type="project" value="UniProtKB-UniRule"/>
</dbReference>
<protein>
    <recommendedName>
        <fullName evidence="15">ATP-dependent zinc metalloprotease FtsH</fullName>
        <ecNumber evidence="15">3.4.24.-</ecNumber>
    </recommendedName>
</protein>
<evidence type="ECO:0000256" key="14">
    <source>
        <dbReference type="ARBA" id="ARBA00061570"/>
    </source>
</evidence>
<dbReference type="GO" id="GO:0030163">
    <property type="term" value="P:protein catabolic process"/>
    <property type="evidence" value="ECO:0007669"/>
    <property type="project" value="UniProtKB-UniRule"/>
</dbReference>
<feature type="transmembrane region" description="Helical" evidence="15">
    <location>
        <begin position="106"/>
        <end position="124"/>
    </location>
</feature>
<evidence type="ECO:0000256" key="5">
    <source>
        <dbReference type="ARBA" id="ARBA00022692"/>
    </source>
</evidence>
<dbReference type="GO" id="GO:0008270">
    <property type="term" value="F:zinc ion binding"/>
    <property type="evidence" value="ECO:0007669"/>
    <property type="project" value="UniProtKB-UniRule"/>
</dbReference>
<feature type="domain" description="AAA+ ATPase" evidence="18">
    <location>
        <begin position="190"/>
        <end position="330"/>
    </location>
</feature>
<dbReference type="PANTHER" id="PTHR23076:SF97">
    <property type="entry name" value="ATP-DEPENDENT ZINC METALLOPROTEASE YME1L1"/>
    <property type="match status" value="1"/>
</dbReference>
<feature type="binding site" evidence="15">
    <location>
        <position position="422"/>
    </location>
    <ligand>
        <name>Zn(2+)</name>
        <dbReference type="ChEBI" id="CHEBI:29105"/>
        <note>catalytic</note>
    </ligand>
</feature>
<keyword evidence="12 15" id="KW-0482">Metalloprotease</keyword>
<dbReference type="GO" id="GO:0005886">
    <property type="term" value="C:plasma membrane"/>
    <property type="evidence" value="ECO:0007669"/>
    <property type="project" value="UniProtKB-SubCell"/>
</dbReference>
<feature type="region of interest" description="Disordered" evidence="17">
    <location>
        <begin position="596"/>
        <end position="633"/>
    </location>
</feature>
<keyword evidence="11 15" id="KW-1133">Transmembrane helix</keyword>
<dbReference type="Gene3D" id="1.20.58.760">
    <property type="entry name" value="Peptidase M41"/>
    <property type="match status" value="1"/>
</dbReference>
<feature type="transmembrane region" description="Helical" evidence="15">
    <location>
        <begin position="7"/>
        <end position="26"/>
    </location>
</feature>
<dbReference type="GO" id="GO:0004222">
    <property type="term" value="F:metalloendopeptidase activity"/>
    <property type="evidence" value="ECO:0007669"/>
    <property type="project" value="InterPro"/>
</dbReference>
<keyword evidence="19" id="KW-0132">Cell division</keyword>
<comment type="function">
    <text evidence="15">Acts as a processive, ATP-dependent zinc metallopeptidase for both cytoplasmic and membrane proteins. Plays a role in the quality control of integral membrane proteins.</text>
</comment>
<dbReference type="InterPro" id="IPR005936">
    <property type="entry name" value="FtsH"/>
</dbReference>
<feature type="binding site" evidence="15">
    <location>
        <position position="499"/>
    </location>
    <ligand>
        <name>Zn(2+)</name>
        <dbReference type="ChEBI" id="CHEBI:29105"/>
        <note>catalytic</note>
    </ligand>
</feature>
<evidence type="ECO:0000256" key="9">
    <source>
        <dbReference type="ARBA" id="ARBA00022833"/>
    </source>
</evidence>
<comment type="cofactor">
    <cofactor evidence="15">
        <name>Zn(2+)</name>
        <dbReference type="ChEBI" id="CHEBI:29105"/>
    </cofactor>
    <text evidence="15">Binds 1 zinc ion per subunit.</text>
</comment>
<feature type="binding site" evidence="15">
    <location>
        <begin position="198"/>
        <end position="205"/>
    </location>
    <ligand>
        <name>ATP</name>
        <dbReference type="ChEBI" id="CHEBI:30616"/>
    </ligand>
</feature>
<evidence type="ECO:0000256" key="2">
    <source>
        <dbReference type="ARBA" id="ARBA00010044"/>
    </source>
</evidence>
<dbReference type="STRING" id="442341.SAMN04487959_10428"/>
<dbReference type="NCBIfam" id="TIGR01241">
    <property type="entry name" value="FtsH_fam"/>
    <property type="match status" value="1"/>
</dbReference>
<evidence type="ECO:0000256" key="16">
    <source>
        <dbReference type="RuleBase" id="RU003651"/>
    </source>
</evidence>
<keyword evidence="6 15" id="KW-0479">Metal-binding</keyword>
<dbReference type="GO" id="GO:0051301">
    <property type="term" value="P:cell division"/>
    <property type="evidence" value="ECO:0007669"/>
    <property type="project" value="UniProtKB-KW"/>
</dbReference>
<dbReference type="Gene3D" id="3.30.720.210">
    <property type="match status" value="1"/>
</dbReference>
<evidence type="ECO:0000256" key="12">
    <source>
        <dbReference type="ARBA" id="ARBA00023049"/>
    </source>
</evidence>
<dbReference type="Pfam" id="PF01434">
    <property type="entry name" value="Peptidase_M41"/>
    <property type="match status" value="1"/>
</dbReference>
<dbReference type="InterPro" id="IPR003593">
    <property type="entry name" value="AAA+_ATPase"/>
</dbReference>
<name>A0A1I2ZYY0_9GAMM</name>
<dbReference type="InterPro" id="IPR027417">
    <property type="entry name" value="P-loop_NTPase"/>
</dbReference>
<dbReference type="SUPFAM" id="SSF140990">
    <property type="entry name" value="FtsH protease domain-like"/>
    <property type="match status" value="1"/>
</dbReference>
<dbReference type="InterPro" id="IPR003959">
    <property type="entry name" value="ATPase_AAA_core"/>
</dbReference>
<keyword evidence="7 15" id="KW-0547">Nucleotide-binding</keyword>
<dbReference type="SMART" id="SM00382">
    <property type="entry name" value="AAA"/>
    <property type="match status" value="1"/>
</dbReference>
<dbReference type="HAMAP" id="MF_01458">
    <property type="entry name" value="FtsH"/>
    <property type="match status" value="1"/>
</dbReference>
<evidence type="ECO:0000256" key="6">
    <source>
        <dbReference type="ARBA" id="ARBA00022723"/>
    </source>
</evidence>
<evidence type="ECO:0000256" key="17">
    <source>
        <dbReference type="SAM" id="MobiDB-lite"/>
    </source>
</evidence>
<sequence length="633" mass="68826">MDKRYRAHVLFFVIGFIFVLIAQDFIGSGRTYAPIAYSEFRQHLEQGDIDTLEISSERIRGTYKAPLADGTSGFTTHRIDPELATDLAQYDVTFDGEPDETWLSNLLSWLLPILLVFAIWGFFLRRLAASQGGLGGMMTLGKSKARVYVETETKVTFSDVAGIDEAKDELKEVVAFLRDPQRYGRLGAHVPKGILLVGPPGTGKTLLARAVAGEAGVPFFSISGSEFVEMFVGVGAARVRDLFAQAAKATPCIIFIDELDALGGARGLGLPGGGHDEKEQTLNQLLTELDGFDTSSGIVLLAATNRPEILDPALLRAGRFDRQVLVDRPERKGRIAILDVHLKKISKLAPDVDVEQIAALTPGFTGADLANLVNEAALLATRRDADAVTLDDFTRAIERIVAGLEKKSRVLNEHERRVVAHHEMGHALVAATLPGMDPVHKVSIIPRGVGALGYTIQRPTEERFLQTVADLKSRMAVLMGGRAAERLIFDEISTGATDDLAKVTDIARSMVTRFGMSDEGGQVIYEEDRQAFLGDKFGLAKSKTYSEATARDIDAAVRRLVDEAFDQAIQVLTHRRDELESGAALLLERETLTVQDFPGIGGTAEPPPTPPSSRQTGNADELSPPRGTENYHG</sequence>
<feature type="binding site" evidence="15">
    <location>
        <position position="426"/>
    </location>
    <ligand>
        <name>Zn(2+)</name>
        <dbReference type="ChEBI" id="CHEBI:29105"/>
        <note>catalytic</note>
    </ligand>
</feature>
<keyword evidence="4 15" id="KW-0645">Protease</keyword>
<dbReference type="EC" id="3.4.24.-" evidence="15"/>
<dbReference type="InterPro" id="IPR011546">
    <property type="entry name" value="Pept_M41_FtsH_extracell"/>
</dbReference>
<dbReference type="FunFam" id="1.10.8.60:FF:000001">
    <property type="entry name" value="ATP-dependent zinc metalloprotease FtsH"/>
    <property type="match status" value="1"/>
</dbReference>
<comment type="similarity">
    <text evidence="2 15">In the C-terminal section; belongs to the peptidase M41 family.</text>
</comment>
<keyword evidence="19" id="KW-0131">Cell cycle</keyword>
<dbReference type="RefSeq" id="WP_092844399.1">
    <property type="nucleotide sequence ID" value="NZ_FOPY01000004.1"/>
</dbReference>
<evidence type="ECO:0000256" key="10">
    <source>
        <dbReference type="ARBA" id="ARBA00022840"/>
    </source>
</evidence>
<dbReference type="FunFam" id="3.40.50.300:FF:000001">
    <property type="entry name" value="ATP-dependent zinc metalloprotease FtsH"/>
    <property type="match status" value="1"/>
</dbReference>
<dbReference type="EMBL" id="FOPY01000004">
    <property type="protein sequence ID" value="SFH43047.1"/>
    <property type="molecule type" value="Genomic_DNA"/>
</dbReference>
<keyword evidence="13 15" id="KW-0472">Membrane</keyword>
<dbReference type="InterPro" id="IPR037219">
    <property type="entry name" value="Peptidase_M41-like"/>
</dbReference>
<dbReference type="FunFam" id="1.20.58.760:FF:000001">
    <property type="entry name" value="ATP-dependent zinc metalloprotease FtsH"/>
    <property type="match status" value="1"/>
</dbReference>
<dbReference type="InterPro" id="IPR003960">
    <property type="entry name" value="ATPase_AAA_CS"/>
</dbReference>
<evidence type="ECO:0000256" key="7">
    <source>
        <dbReference type="ARBA" id="ARBA00022741"/>
    </source>
</evidence>
<keyword evidence="20" id="KW-1185">Reference proteome</keyword>
<accession>A0A1I2ZYY0</accession>
<evidence type="ECO:0000256" key="15">
    <source>
        <dbReference type="HAMAP-Rule" id="MF_01458"/>
    </source>
</evidence>
<comment type="subunit">
    <text evidence="15">Homohexamer.</text>
</comment>
<evidence type="ECO:0000256" key="4">
    <source>
        <dbReference type="ARBA" id="ARBA00022670"/>
    </source>
</evidence>
<keyword evidence="5 15" id="KW-0812">Transmembrane</keyword>
<gene>
    <name evidence="15" type="primary">ftsH</name>
    <name evidence="19" type="ORF">SAMN04487959_10428</name>
</gene>
<evidence type="ECO:0000313" key="20">
    <source>
        <dbReference type="Proteomes" id="UP000199040"/>
    </source>
</evidence>
<dbReference type="Gene3D" id="3.40.50.300">
    <property type="entry name" value="P-loop containing nucleotide triphosphate hydrolases"/>
    <property type="match status" value="1"/>
</dbReference>
<reference evidence="19 20" key="1">
    <citation type="submission" date="2016-10" db="EMBL/GenBank/DDBJ databases">
        <authorList>
            <person name="de Groot N.N."/>
        </authorList>
    </citation>
    <scope>NUCLEOTIDE SEQUENCE [LARGE SCALE GENOMIC DNA]</scope>
    <source>
        <strain evidence="19 20">CGMCC 1.6848</strain>
    </source>
</reference>
<dbReference type="CDD" id="cd19501">
    <property type="entry name" value="RecA-like_FtsH"/>
    <property type="match status" value="1"/>
</dbReference>
<dbReference type="AlphaFoldDB" id="A0A1I2ZYY0"/>